<name>F8NDX7_SERL9</name>
<feature type="region of interest" description="Disordered" evidence="1">
    <location>
        <begin position="25"/>
        <end position="58"/>
    </location>
</feature>
<dbReference type="OrthoDB" id="3231532at2759"/>
<evidence type="ECO:0000313" key="2">
    <source>
        <dbReference type="EMBL" id="EGO30505.1"/>
    </source>
</evidence>
<dbReference type="GeneID" id="18813906"/>
<organism>
    <name type="scientific">Serpula lacrymans var. lacrymans (strain S7.9)</name>
    <name type="common">Dry rot fungus</name>
    <dbReference type="NCBI Taxonomy" id="578457"/>
    <lineage>
        <taxon>Eukaryota</taxon>
        <taxon>Fungi</taxon>
        <taxon>Dikarya</taxon>
        <taxon>Basidiomycota</taxon>
        <taxon>Agaricomycotina</taxon>
        <taxon>Agaricomycetes</taxon>
        <taxon>Agaricomycetidae</taxon>
        <taxon>Boletales</taxon>
        <taxon>Coniophorineae</taxon>
        <taxon>Serpulaceae</taxon>
        <taxon>Serpula</taxon>
    </lineage>
</organism>
<feature type="compositionally biased region" description="Polar residues" evidence="1">
    <location>
        <begin position="239"/>
        <end position="255"/>
    </location>
</feature>
<dbReference type="HOGENOM" id="CLU_1090555_0_0_1"/>
<reference evidence="2" key="1">
    <citation type="submission" date="2011-04" db="EMBL/GenBank/DDBJ databases">
        <title>Evolution of plant cell wall degrading machinery underlies the functional diversity of forest fungi.</title>
        <authorList>
            <consortium name="US DOE Joint Genome Institute (JGI-PGF)"/>
            <person name="Eastwood D.C."/>
            <person name="Floudas D."/>
            <person name="Binder M."/>
            <person name="Majcherczyk A."/>
            <person name="Schneider P."/>
            <person name="Aerts A."/>
            <person name="Asiegbu F.O."/>
            <person name="Baker S.E."/>
            <person name="Barry K."/>
            <person name="Bendiksby M."/>
            <person name="Blumentritt M."/>
            <person name="Coutinho P.M."/>
            <person name="Cullen D."/>
            <person name="Cullen D."/>
            <person name="Gathman A."/>
            <person name="Goodell B."/>
            <person name="Henrissat B."/>
            <person name="Ihrmark K."/>
            <person name="Kauserud H."/>
            <person name="Kohler A."/>
            <person name="LaButti K."/>
            <person name="Lapidus A."/>
            <person name="Lavin J.L."/>
            <person name="Lee Y.-H."/>
            <person name="Lindquist E."/>
            <person name="Lilly W."/>
            <person name="Lucas S."/>
            <person name="Morin E."/>
            <person name="Murat C."/>
            <person name="Oguiza J.A."/>
            <person name="Park J."/>
            <person name="Pisabarro A.G."/>
            <person name="Riley R."/>
            <person name="Rosling A."/>
            <person name="Salamov A."/>
            <person name="Schmidt O."/>
            <person name="Schmutz J."/>
            <person name="Skrede I."/>
            <person name="Stenlid J."/>
            <person name="Wiebenga A."/>
            <person name="Xie X."/>
            <person name="Kues U."/>
            <person name="Hibbett D.S."/>
            <person name="Hoffmeister D."/>
            <person name="Hogberg N."/>
            <person name="Martin F."/>
            <person name="Grigoriev I.V."/>
            <person name="Watkinson S.C."/>
        </authorList>
    </citation>
    <scope>NUCLEOTIDE SEQUENCE</scope>
    <source>
        <strain evidence="2">S7.9</strain>
    </source>
</reference>
<feature type="compositionally biased region" description="Polar residues" evidence="1">
    <location>
        <begin position="34"/>
        <end position="43"/>
    </location>
</feature>
<dbReference type="RefSeq" id="XP_007312389.1">
    <property type="nucleotide sequence ID" value="XM_007312327.1"/>
</dbReference>
<dbReference type="EMBL" id="GL945428">
    <property type="protein sequence ID" value="EGO30505.1"/>
    <property type="molecule type" value="Genomic_DNA"/>
</dbReference>
<evidence type="ECO:0000256" key="1">
    <source>
        <dbReference type="SAM" id="MobiDB-lite"/>
    </source>
</evidence>
<sequence length="255" mass="28100">MVGTKPLPDDLNAILSHMQGKQIVQRKIARKSSKNTIRSLWSRKSTKKSPESGPIVTAKSTCMDDSQQIVDPEDSLNGQPELSDTLHSILSRSIIPDPLGELPAWFKKESDMAAANMSTYRIKYPLHNPLGPRWYKNHHLIPPAQLNPGNRPPSFFSPSFPPMASAISHDPSEETTRVPDPSKTPSGSPLPTPSSSQVRIPDIERISRSRKTSQDNVDMLDVSDPWGTHWHHQSPYDAGSNTSPISVDTSEASAL</sequence>
<dbReference type="KEGG" id="sla:SERLADRAFT_432077"/>
<dbReference type="Proteomes" id="UP000008064">
    <property type="component" value="Unassembled WGS sequence"/>
</dbReference>
<accession>F8NDX7</accession>
<dbReference type="AlphaFoldDB" id="F8NDX7"/>
<gene>
    <name evidence="2" type="ORF">SERLADRAFT_432077</name>
</gene>
<protein>
    <submittedName>
        <fullName evidence="2">Uncharacterized protein</fullName>
    </submittedName>
</protein>
<proteinExistence type="predicted"/>
<feature type="region of interest" description="Disordered" evidence="1">
    <location>
        <begin position="145"/>
        <end position="255"/>
    </location>
</feature>
<feature type="compositionally biased region" description="Low complexity" evidence="1">
    <location>
        <begin position="181"/>
        <end position="196"/>
    </location>
</feature>